<organism evidence="1 2">
    <name type="scientific">Duganella lactea</name>
    <dbReference type="NCBI Taxonomy" id="2692173"/>
    <lineage>
        <taxon>Bacteria</taxon>
        <taxon>Pseudomonadati</taxon>
        <taxon>Pseudomonadota</taxon>
        <taxon>Betaproteobacteria</taxon>
        <taxon>Burkholderiales</taxon>
        <taxon>Oxalobacteraceae</taxon>
        <taxon>Telluria group</taxon>
        <taxon>Duganella</taxon>
    </lineage>
</organism>
<proteinExistence type="predicted"/>
<dbReference type="RefSeq" id="WP_160991942.1">
    <property type="nucleotide sequence ID" value="NZ_WWCO01000016.1"/>
</dbReference>
<sequence length="608" mass="67890">MTTNGERWIQLLRSYSPVADNEAMQAEHIDKLARHLGVAKLSFIHPAKDDLLSCFPLDTGQFKNVVLTGTAGDGKTSLCLGILDELKHKDRVEGKGIATISIQTDAGMRGLTLIYDVTAWRKSNPTLQPEQVDVISRMAKSVYEGTDEYFVLAVNDGQMHELFRALPDGVDPAISRLQNDLITTHASGGRDCGERLSLLNLSHVSSERIMKLCLGAILDRPEWNCFRDEPDHPLFDQQSSLARNFVALSAVEIQEKLLMLAQLADVTGHHLPVRGVLCLLTNALLGHPDAKDGVLRPCADLSFIAKNSAKNKAAFHRNLFGDNLKPSVRNKRGIYRFLSMIHIGEETTNDLDELIIFGEKDAELAQGYAEIVASDRFEQQNPHFSNLLTAYIRGDIVQDEETKEFLSELAAERRRIFLQASVAQMNSYELWQTTIFHHAGTYLREIITPLNNGRPPGRANLRKITSGLNRIWTGLLLTEDGTELYFASGLDLTAAPISDLFLAQADLENNPPAVEVAHNHLHTIPDLILNANGRDFRFPLTLQRFEFLCRVSEGTMPSSFSREASSDFMSLKQRCLRKLELKASTTSLNLLEVRESGTIHKRAIHFSE</sequence>
<reference evidence="1 2" key="1">
    <citation type="submission" date="2019-12" db="EMBL/GenBank/DDBJ databases">
        <title>Novel species isolated from a subtropical stream in China.</title>
        <authorList>
            <person name="Lu H."/>
        </authorList>
    </citation>
    <scope>NUCLEOTIDE SEQUENCE [LARGE SCALE GENOMIC DNA]</scope>
    <source>
        <strain evidence="1 2">FT94W</strain>
    </source>
</reference>
<protein>
    <submittedName>
        <fullName evidence="1">Uncharacterized protein</fullName>
    </submittedName>
</protein>
<comment type="caution">
    <text evidence="1">The sequence shown here is derived from an EMBL/GenBank/DDBJ whole genome shotgun (WGS) entry which is preliminary data.</text>
</comment>
<name>A0ABW9VAF9_9BURK</name>
<accession>A0ABW9VAF9</accession>
<keyword evidence="2" id="KW-1185">Reference proteome</keyword>
<evidence type="ECO:0000313" key="1">
    <source>
        <dbReference type="EMBL" id="MYM36581.1"/>
    </source>
</evidence>
<gene>
    <name evidence="1" type="ORF">GTP38_19820</name>
</gene>
<dbReference type="EMBL" id="WWCO01000016">
    <property type="protein sequence ID" value="MYM36581.1"/>
    <property type="molecule type" value="Genomic_DNA"/>
</dbReference>
<dbReference type="Proteomes" id="UP000449678">
    <property type="component" value="Unassembled WGS sequence"/>
</dbReference>
<evidence type="ECO:0000313" key="2">
    <source>
        <dbReference type="Proteomes" id="UP000449678"/>
    </source>
</evidence>